<dbReference type="HOGENOM" id="CLU_123774_0_0_9"/>
<proteinExistence type="predicted"/>
<protein>
    <submittedName>
        <fullName evidence="1">Toxin-antitoxin system toxin component, PIN family protein</fullName>
    </submittedName>
</protein>
<sequence length="193" mass="22715">MSEIINFNDLKNKATDKDLDKFEQYMYSLYSSVVQGTLTMSDFMEKIQEYMGKNNISQEKFVNIQKKLMEKYTEAYGINFKDVEKQMKDLGVDVKGLGLNVENFSYDNVKKNISFHEKYNAKPVMKQVTEYHIKNDKNDVKVELIGENVFLKSSKKIDLKDTELNEFLCSYKKLFHDKQLFITVCESITSYNY</sequence>
<name>A0A0D0ZWX6_CLOBO</name>
<dbReference type="RefSeq" id="WP_003487211.1">
    <property type="nucleotide sequence ID" value="NZ_JXSU01000007.1"/>
</dbReference>
<evidence type="ECO:0000313" key="2">
    <source>
        <dbReference type="Proteomes" id="UP000032250"/>
    </source>
</evidence>
<dbReference type="Pfam" id="PF12983">
    <property type="entry name" value="DUF3867"/>
    <property type="match status" value="1"/>
</dbReference>
<comment type="caution">
    <text evidence="1">The sequence shown here is derived from an EMBL/GenBank/DDBJ whole genome shotgun (WGS) entry which is preliminary data.</text>
</comment>
<organism evidence="1 2">
    <name type="scientific">Clostridium botulinum B2 450</name>
    <dbReference type="NCBI Taxonomy" id="1379739"/>
    <lineage>
        <taxon>Bacteria</taxon>
        <taxon>Bacillati</taxon>
        <taxon>Bacillota</taxon>
        <taxon>Clostridia</taxon>
        <taxon>Eubacteriales</taxon>
        <taxon>Clostridiaceae</taxon>
        <taxon>Clostridium</taxon>
    </lineage>
</organism>
<evidence type="ECO:0000313" key="1">
    <source>
        <dbReference type="EMBL" id="KIS23133.1"/>
    </source>
</evidence>
<dbReference type="Proteomes" id="UP000032250">
    <property type="component" value="Unassembled WGS sequence"/>
</dbReference>
<accession>A0A0D0ZWX6</accession>
<dbReference type="EMBL" id="JXSU01000007">
    <property type="protein sequence ID" value="KIS23133.1"/>
    <property type="molecule type" value="Genomic_DNA"/>
</dbReference>
<dbReference type="OrthoDB" id="1754214at2"/>
<dbReference type="InterPro" id="IPR024218">
    <property type="entry name" value="DUF3867"/>
</dbReference>
<reference evidence="1 2" key="1">
    <citation type="submission" date="2014-06" db="EMBL/GenBank/DDBJ databases">
        <title>Genome characterization of distinct group I Clostridium botulinum lineages.</title>
        <authorList>
            <person name="Giordani F."/>
            <person name="Anselmo A."/>
            <person name="Fillo S."/>
            <person name="Palozzi A.M."/>
            <person name="Fortunato A."/>
            <person name="Gentile B."/>
            <person name="Ciammaruconi A."/>
            <person name="Anniballi F."/>
            <person name="De Medici D."/>
            <person name="Lista F."/>
        </authorList>
    </citation>
    <scope>NUCLEOTIDE SEQUENCE [LARGE SCALE GENOMIC DNA]</scope>
    <source>
        <strain evidence="1 2">B2 450</strain>
    </source>
</reference>
<dbReference type="PATRIC" id="fig|1379739.3.peg.1507"/>
<dbReference type="AlphaFoldDB" id="A0A0D0ZWX6"/>
<gene>
    <name evidence="1" type="ORF">N495_05890</name>
</gene>